<evidence type="ECO:0000313" key="2">
    <source>
        <dbReference type="EMBL" id="RKR13729.1"/>
    </source>
</evidence>
<dbReference type="EMBL" id="RBIR01000009">
    <property type="protein sequence ID" value="RKR13729.1"/>
    <property type="molecule type" value="Genomic_DNA"/>
</dbReference>
<evidence type="ECO:0000259" key="1">
    <source>
        <dbReference type="Pfam" id="PF00561"/>
    </source>
</evidence>
<dbReference type="InterPro" id="IPR000639">
    <property type="entry name" value="Epox_hydrolase-like"/>
</dbReference>
<dbReference type="Proteomes" id="UP000276055">
    <property type="component" value="Unassembled WGS sequence"/>
</dbReference>
<dbReference type="InterPro" id="IPR000073">
    <property type="entry name" value="AB_hydrolase_1"/>
</dbReference>
<dbReference type="OrthoDB" id="5902829at2"/>
<feature type="domain" description="AB hydrolase-1" evidence="1">
    <location>
        <begin position="28"/>
        <end position="269"/>
    </location>
</feature>
<sequence>MTVRYRSADVDGHNVFYREAGEPGAPKIVLFGGFSSSSHQWRDLIPGLAARGFHVVSPDYPGFGNTTSPAGFDYTFENLSEVIEKWLIQIGFTSFGLYHQDYGGPIGNRIVGRHPEWLQWQIVQNSNAYDEGFTEAWDGIRFKLWTDRNTETEDALRPFLTTEGVKSIYLGGHPDPELISPDNWTVDVAFLDLPGRRDVQLDLLEDYKTNPPLYPTWQKALRDNQPRTIIFWGQGDVFFTPAGGEAYLRDLPDAELHRLDAGHFAVEDHVEYIADNITRFFHERVEQSA</sequence>
<organism evidence="2 3">
    <name type="scientific">Arthrobacter oryzae</name>
    <dbReference type="NCBI Taxonomy" id="409290"/>
    <lineage>
        <taxon>Bacteria</taxon>
        <taxon>Bacillati</taxon>
        <taxon>Actinomycetota</taxon>
        <taxon>Actinomycetes</taxon>
        <taxon>Micrococcales</taxon>
        <taxon>Micrococcaceae</taxon>
        <taxon>Arthrobacter</taxon>
    </lineage>
</organism>
<comment type="caution">
    <text evidence="2">The sequence shown here is derived from an EMBL/GenBank/DDBJ whole genome shotgun (WGS) entry which is preliminary data.</text>
</comment>
<proteinExistence type="predicted"/>
<dbReference type="InterPro" id="IPR029058">
    <property type="entry name" value="AB_hydrolase_fold"/>
</dbReference>
<evidence type="ECO:0000313" key="3">
    <source>
        <dbReference type="Proteomes" id="UP000276055"/>
    </source>
</evidence>
<dbReference type="SUPFAM" id="SSF53474">
    <property type="entry name" value="alpha/beta-Hydrolases"/>
    <property type="match status" value="1"/>
</dbReference>
<protein>
    <submittedName>
        <fullName evidence="2">Pimeloyl-ACP methyl ester carboxylesterase</fullName>
    </submittedName>
</protein>
<dbReference type="PRINTS" id="PR00412">
    <property type="entry name" value="EPOXHYDRLASE"/>
</dbReference>
<dbReference type="PANTHER" id="PTHR42977:SF1">
    <property type="entry name" value="BLR6576 PROTEIN"/>
    <property type="match status" value="1"/>
</dbReference>
<dbReference type="InterPro" id="IPR051340">
    <property type="entry name" value="Haloalkane_dehalogenase"/>
</dbReference>
<dbReference type="Pfam" id="PF00561">
    <property type="entry name" value="Abhydrolase_1"/>
    <property type="match status" value="1"/>
</dbReference>
<reference evidence="2 3" key="1">
    <citation type="submission" date="2018-10" db="EMBL/GenBank/DDBJ databases">
        <title>Genomic Encyclopedia of Type Strains, Phase IV (KMG-IV): sequencing the most valuable type-strain genomes for metagenomic binning, comparative biology and taxonomic classification.</title>
        <authorList>
            <person name="Goeker M."/>
        </authorList>
    </citation>
    <scope>NUCLEOTIDE SEQUENCE [LARGE SCALE GENOMIC DNA]</scope>
    <source>
        <strain evidence="2 3">DSM 25586</strain>
    </source>
</reference>
<dbReference type="GO" id="GO:0004301">
    <property type="term" value="F:epoxide hydrolase activity"/>
    <property type="evidence" value="ECO:0007669"/>
    <property type="project" value="TreeGrafter"/>
</dbReference>
<dbReference type="RefSeq" id="WP_120954997.1">
    <property type="nucleotide sequence ID" value="NZ_RBIR01000009.1"/>
</dbReference>
<gene>
    <name evidence="2" type="ORF">C8D78_3390</name>
</gene>
<dbReference type="Gene3D" id="3.40.50.1820">
    <property type="entry name" value="alpha/beta hydrolase"/>
    <property type="match status" value="1"/>
</dbReference>
<dbReference type="PANTHER" id="PTHR42977">
    <property type="entry name" value="HYDROLASE-RELATED"/>
    <property type="match status" value="1"/>
</dbReference>
<name>A0A495EAX1_9MICC</name>
<accession>A0A495EAX1</accession>
<dbReference type="AlphaFoldDB" id="A0A495EAX1"/>